<reference evidence="1" key="1">
    <citation type="submission" date="2015-04" db="UniProtKB">
        <authorList>
            <consortium name="EnsemblPlants"/>
        </authorList>
    </citation>
    <scope>IDENTIFICATION</scope>
</reference>
<dbReference type="AlphaFoldDB" id="A0A0E0LG06"/>
<reference evidence="1" key="2">
    <citation type="submission" date="2018-05" db="EMBL/GenBank/DDBJ databases">
        <title>OpunRS2 (Oryza punctata Reference Sequence Version 2).</title>
        <authorList>
            <person name="Zhang J."/>
            <person name="Kudrna D."/>
            <person name="Lee S."/>
            <person name="Talag J."/>
            <person name="Welchert J."/>
            <person name="Wing R.A."/>
        </authorList>
    </citation>
    <scope>NUCLEOTIDE SEQUENCE [LARGE SCALE GENOMIC DNA]</scope>
</reference>
<proteinExistence type="predicted"/>
<keyword evidence="2" id="KW-1185">Reference proteome</keyword>
<evidence type="ECO:0000313" key="2">
    <source>
        <dbReference type="Proteomes" id="UP000026962"/>
    </source>
</evidence>
<dbReference type="Proteomes" id="UP000026962">
    <property type="component" value="Chromosome 6"/>
</dbReference>
<organism evidence="1">
    <name type="scientific">Oryza punctata</name>
    <name type="common">Red rice</name>
    <dbReference type="NCBI Taxonomy" id="4537"/>
    <lineage>
        <taxon>Eukaryota</taxon>
        <taxon>Viridiplantae</taxon>
        <taxon>Streptophyta</taxon>
        <taxon>Embryophyta</taxon>
        <taxon>Tracheophyta</taxon>
        <taxon>Spermatophyta</taxon>
        <taxon>Magnoliopsida</taxon>
        <taxon>Liliopsida</taxon>
        <taxon>Poales</taxon>
        <taxon>Poaceae</taxon>
        <taxon>BOP clade</taxon>
        <taxon>Oryzoideae</taxon>
        <taxon>Oryzeae</taxon>
        <taxon>Oryzinae</taxon>
        <taxon>Oryza</taxon>
    </lineage>
</organism>
<dbReference type="EnsemblPlants" id="OPUNC06G25900.1">
    <property type="protein sequence ID" value="OPUNC06G25900.1"/>
    <property type="gene ID" value="OPUNC06G25900"/>
</dbReference>
<name>A0A0E0LG06_ORYPU</name>
<evidence type="ECO:0000313" key="1">
    <source>
        <dbReference type="EnsemblPlants" id="OPUNC06G25900.1"/>
    </source>
</evidence>
<protein>
    <submittedName>
        <fullName evidence="1">Uncharacterized protein</fullName>
    </submittedName>
</protein>
<dbReference type="Gramene" id="OPUNC06G25900.1">
    <property type="protein sequence ID" value="OPUNC06G25900.1"/>
    <property type="gene ID" value="OPUNC06G25900"/>
</dbReference>
<accession>A0A0E0LG06</accession>
<dbReference type="HOGENOM" id="CLU_2853711_0_0_1"/>
<sequence>MDGRDVLPCSAEICHTRRITDGWPAMTSSSSAHTGLHRLVFQVPAVAEAVHNGAAELQDEERAMQ</sequence>